<dbReference type="PROSITE" id="PS51186">
    <property type="entry name" value="GNAT"/>
    <property type="match status" value="1"/>
</dbReference>
<dbReference type="EMBL" id="FQXC01000001">
    <property type="protein sequence ID" value="SHG76882.1"/>
    <property type="molecule type" value="Genomic_DNA"/>
</dbReference>
<dbReference type="CDD" id="cd04301">
    <property type="entry name" value="NAT_SF"/>
    <property type="match status" value="1"/>
</dbReference>
<proteinExistence type="predicted"/>
<dbReference type="SUPFAM" id="SSF55729">
    <property type="entry name" value="Acyl-CoA N-acyltransferases (Nat)"/>
    <property type="match status" value="1"/>
</dbReference>
<gene>
    <name evidence="2" type="ORF">SAMN05443551_0523</name>
</gene>
<dbReference type="InterPro" id="IPR050276">
    <property type="entry name" value="MshD_Acetyltransferase"/>
</dbReference>
<dbReference type="InterPro" id="IPR000182">
    <property type="entry name" value="GNAT_dom"/>
</dbReference>
<dbReference type="Proteomes" id="UP000184221">
    <property type="component" value="Unassembled WGS sequence"/>
</dbReference>
<dbReference type="PANTHER" id="PTHR43617">
    <property type="entry name" value="L-AMINO ACID N-ACETYLTRANSFERASE"/>
    <property type="match status" value="1"/>
</dbReference>
<dbReference type="Pfam" id="PF13508">
    <property type="entry name" value="Acetyltransf_7"/>
    <property type="match status" value="1"/>
</dbReference>
<dbReference type="GO" id="GO:0016747">
    <property type="term" value="F:acyltransferase activity, transferring groups other than amino-acyl groups"/>
    <property type="evidence" value="ECO:0007669"/>
    <property type="project" value="InterPro"/>
</dbReference>
<protein>
    <submittedName>
        <fullName evidence="2">L-amino acid N-acyltransferase YncA</fullName>
    </submittedName>
</protein>
<sequence>MILRPATPLDAGRVGAIMSAWIEETPWVPPLHTRAEDIAHAGTMIDRGWITVAETDAVQGYLARENEEIHAIYVDPQARGQGIGTELISDAMQRENALRLWTFTANTGAQRLYERLGFVETHRTDGAENDENLPDIHYEWKRTAP</sequence>
<reference evidence="2 3" key="1">
    <citation type="submission" date="2016-11" db="EMBL/GenBank/DDBJ databases">
        <authorList>
            <person name="Jaros S."/>
            <person name="Januszkiewicz K."/>
            <person name="Wedrychowicz H."/>
        </authorList>
    </citation>
    <scope>NUCLEOTIDE SEQUENCE [LARGE SCALE GENOMIC DNA]</scope>
    <source>
        <strain evidence="2 3">DSM 29431</strain>
    </source>
</reference>
<keyword evidence="2" id="KW-0808">Transferase</keyword>
<dbReference type="STRING" id="996342.SAMN05443551_0523"/>
<feature type="domain" description="N-acetyltransferase" evidence="1">
    <location>
        <begin position="1"/>
        <end position="145"/>
    </location>
</feature>
<evidence type="ECO:0000259" key="1">
    <source>
        <dbReference type="PROSITE" id="PS51186"/>
    </source>
</evidence>
<evidence type="ECO:0000313" key="2">
    <source>
        <dbReference type="EMBL" id="SHG76882.1"/>
    </source>
</evidence>
<dbReference type="PANTHER" id="PTHR43617:SF34">
    <property type="entry name" value="PUTATIVE-RELATED"/>
    <property type="match status" value="1"/>
</dbReference>
<keyword evidence="3" id="KW-1185">Reference proteome</keyword>
<accession>A0A1M5MIC8</accession>
<organism evidence="2 3">
    <name type="scientific">Marivita hallyeonensis</name>
    <dbReference type="NCBI Taxonomy" id="996342"/>
    <lineage>
        <taxon>Bacteria</taxon>
        <taxon>Pseudomonadati</taxon>
        <taxon>Pseudomonadota</taxon>
        <taxon>Alphaproteobacteria</taxon>
        <taxon>Rhodobacterales</taxon>
        <taxon>Roseobacteraceae</taxon>
        <taxon>Marivita</taxon>
    </lineage>
</organism>
<keyword evidence="2" id="KW-0012">Acyltransferase</keyword>
<dbReference type="InterPro" id="IPR016181">
    <property type="entry name" value="Acyl_CoA_acyltransferase"/>
</dbReference>
<dbReference type="AlphaFoldDB" id="A0A1M5MIC8"/>
<name>A0A1M5MIC8_9RHOB</name>
<evidence type="ECO:0000313" key="3">
    <source>
        <dbReference type="Proteomes" id="UP000184221"/>
    </source>
</evidence>
<dbReference type="Gene3D" id="3.40.630.30">
    <property type="match status" value="1"/>
</dbReference>
<dbReference type="RefSeq" id="WP_245818932.1">
    <property type="nucleotide sequence ID" value="NZ_FQXC01000001.1"/>
</dbReference>